<name>A0A7S1EVH1_NOCSC</name>
<gene>
    <name evidence="2" type="ORF">NSCI0253_LOCUS780</name>
</gene>
<dbReference type="EMBL" id="HBFQ01001217">
    <property type="protein sequence ID" value="CAD8826434.1"/>
    <property type="molecule type" value="Transcribed_RNA"/>
</dbReference>
<dbReference type="AlphaFoldDB" id="A0A7S1EVH1"/>
<feature type="region of interest" description="Disordered" evidence="1">
    <location>
        <begin position="38"/>
        <end position="62"/>
    </location>
</feature>
<organism evidence="2">
    <name type="scientific">Noctiluca scintillans</name>
    <name type="common">Sea sparkle</name>
    <name type="synonym">Red tide dinoflagellate</name>
    <dbReference type="NCBI Taxonomy" id="2966"/>
    <lineage>
        <taxon>Eukaryota</taxon>
        <taxon>Sar</taxon>
        <taxon>Alveolata</taxon>
        <taxon>Dinophyceae</taxon>
        <taxon>Noctilucales</taxon>
        <taxon>Noctilucaceae</taxon>
        <taxon>Noctiluca</taxon>
    </lineage>
</organism>
<evidence type="ECO:0000256" key="1">
    <source>
        <dbReference type="SAM" id="MobiDB-lite"/>
    </source>
</evidence>
<accession>A0A7S1EVH1</accession>
<protein>
    <submittedName>
        <fullName evidence="2">Uncharacterized protein</fullName>
    </submittedName>
</protein>
<reference evidence="2" key="1">
    <citation type="submission" date="2021-01" db="EMBL/GenBank/DDBJ databases">
        <authorList>
            <person name="Corre E."/>
            <person name="Pelletier E."/>
            <person name="Niang G."/>
            <person name="Scheremetjew M."/>
            <person name="Finn R."/>
            <person name="Kale V."/>
            <person name="Holt S."/>
            <person name="Cochrane G."/>
            <person name="Meng A."/>
            <person name="Brown T."/>
            <person name="Cohen L."/>
        </authorList>
    </citation>
    <scope>NUCLEOTIDE SEQUENCE</scope>
</reference>
<sequence length="201" mass="22440">MQESAQVSSTLHFGICQYSTMFSCRMCSESPFQWLAGGNRQSAGAGGRKSGARNATPLSTSQRNEATFVARTEDEMKAVIRQWEQYAHPRSREFFASPEMLEEVLTQLVKGIDRGADPILGPDEKCVYWYGDVTKEDMQAAIRMVKPGETVESVTYVNRVLAFIFATDDSFELLMRLPKEPLKMGCGDQLCVHLAHISLSV</sequence>
<evidence type="ECO:0000313" key="2">
    <source>
        <dbReference type="EMBL" id="CAD8826434.1"/>
    </source>
</evidence>
<proteinExistence type="predicted"/>